<evidence type="ECO:0000313" key="1">
    <source>
        <dbReference type="EMBL" id="KAF9749795.1"/>
    </source>
</evidence>
<dbReference type="Proteomes" id="UP000616885">
    <property type="component" value="Unassembled WGS sequence"/>
</dbReference>
<accession>A0A8H7N646</accession>
<dbReference type="AlphaFoldDB" id="A0A8H7N646"/>
<protein>
    <submittedName>
        <fullName evidence="1">Uncharacterized protein</fullName>
    </submittedName>
</protein>
<gene>
    <name evidence="1" type="ORF">IM811_015822</name>
</gene>
<reference evidence="1" key="1">
    <citation type="submission" date="2020-10" db="EMBL/GenBank/DDBJ databases">
        <title>High-Quality Genome Resource of Clonostachys rosea strain S41 by Oxford Nanopore Long-Read Sequencing.</title>
        <authorList>
            <person name="Wang H."/>
        </authorList>
    </citation>
    <scope>NUCLEOTIDE SEQUENCE</scope>
    <source>
        <strain evidence="1">S41</strain>
    </source>
</reference>
<proteinExistence type="predicted"/>
<dbReference type="EMBL" id="JADCTT010000007">
    <property type="protein sequence ID" value="KAF9749795.1"/>
    <property type="molecule type" value="Genomic_DNA"/>
</dbReference>
<sequence>MATQIVPYNTAMQLGSGFNSFTQTPCVDHAVIRDVDIAVKLEKEGEEPKQVAQSVTYKTYVIEKTTDVTDEMKINGAFNIKYDQLTVDGSGNFVNTNKIKDSDVSIMVSVKVVNQTIYDYSLTKFQPVPNMKEASPQRLIEIYGDSFISGWQEGGEFLAVISIKAKNRDEAQTIAADAKFDNIKKHLADENEVSVSVTWTGGGQQLKEATKDWDFDTMKAVALKFPDLCAKTPMRTHALLTKYTALRSFYTSQTFDLPVYDKTGTYTNVLQEAYLDYKSILASIQVLAYDVSEGTKALVINPRVEHAKAITGKAAEAEEEAHSPEPAVEAESVEGSVAEVNSPSSLPQKVVTLPPPSIDEPFAPSIVGLEEARLKCRFMMNRIIQEIDNITIKPEIATDEARQTPYLSPFLFKMLLPLGVPLPSESSPALQAVAASKVDPDALSKKFMGVAG</sequence>
<name>A0A8H7N646_BIOOC</name>
<evidence type="ECO:0000313" key="2">
    <source>
        <dbReference type="Proteomes" id="UP000616885"/>
    </source>
</evidence>
<organism evidence="1 2">
    <name type="scientific">Bionectria ochroleuca</name>
    <name type="common">Gliocladium roseum</name>
    <dbReference type="NCBI Taxonomy" id="29856"/>
    <lineage>
        <taxon>Eukaryota</taxon>
        <taxon>Fungi</taxon>
        <taxon>Dikarya</taxon>
        <taxon>Ascomycota</taxon>
        <taxon>Pezizomycotina</taxon>
        <taxon>Sordariomycetes</taxon>
        <taxon>Hypocreomycetidae</taxon>
        <taxon>Hypocreales</taxon>
        <taxon>Bionectriaceae</taxon>
        <taxon>Clonostachys</taxon>
    </lineage>
</organism>
<comment type="caution">
    <text evidence="1">The sequence shown here is derived from an EMBL/GenBank/DDBJ whole genome shotgun (WGS) entry which is preliminary data.</text>
</comment>